<protein>
    <submittedName>
        <fullName evidence="1">Uncharacterized protein</fullName>
    </submittedName>
</protein>
<evidence type="ECO:0000313" key="1">
    <source>
        <dbReference type="EMBL" id="MCD9645385.1"/>
    </source>
</evidence>
<feature type="non-terminal residue" evidence="1">
    <location>
        <position position="56"/>
    </location>
</feature>
<proteinExistence type="predicted"/>
<accession>A0ABS8VGT2</accession>
<sequence length="56" mass="6468">MIQYSRLFHEISLAALTTRKAVVLVPEKGRYRGTISQIWPSDCCSLLYRHQQMALS</sequence>
<comment type="caution">
    <text evidence="1">The sequence shown here is derived from an EMBL/GenBank/DDBJ whole genome shotgun (WGS) entry which is preliminary data.</text>
</comment>
<name>A0ABS8VGT2_DATST</name>
<dbReference type="Proteomes" id="UP000823775">
    <property type="component" value="Unassembled WGS sequence"/>
</dbReference>
<keyword evidence="2" id="KW-1185">Reference proteome</keyword>
<reference evidence="1 2" key="1">
    <citation type="journal article" date="2021" name="BMC Genomics">
        <title>Datura genome reveals duplications of psychoactive alkaloid biosynthetic genes and high mutation rate following tissue culture.</title>
        <authorList>
            <person name="Rajewski A."/>
            <person name="Carter-House D."/>
            <person name="Stajich J."/>
            <person name="Litt A."/>
        </authorList>
    </citation>
    <scope>NUCLEOTIDE SEQUENCE [LARGE SCALE GENOMIC DNA]</scope>
    <source>
        <strain evidence="1">AR-01</strain>
    </source>
</reference>
<dbReference type="EMBL" id="JACEIK010004409">
    <property type="protein sequence ID" value="MCD9645385.1"/>
    <property type="molecule type" value="Genomic_DNA"/>
</dbReference>
<organism evidence="1 2">
    <name type="scientific">Datura stramonium</name>
    <name type="common">Jimsonweed</name>
    <name type="synonym">Common thornapple</name>
    <dbReference type="NCBI Taxonomy" id="4076"/>
    <lineage>
        <taxon>Eukaryota</taxon>
        <taxon>Viridiplantae</taxon>
        <taxon>Streptophyta</taxon>
        <taxon>Embryophyta</taxon>
        <taxon>Tracheophyta</taxon>
        <taxon>Spermatophyta</taxon>
        <taxon>Magnoliopsida</taxon>
        <taxon>eudicotyledons</taxon>
        <taxon>Gunneridae</taxon>
        <taxon>Pentapetalae</taxon>
        <taxon>asterids</taxon>
        <taxon>lamiids</taxon>
        <taxon>Solanales</taxon>
        <taxon>Solanaceae</taxon>
        <taxon>Solanoideae</taxon>
        <taxon>Datureae</taxon>
        <taxon>Datura</taxon>
    </lineage>
</organism>
<gene>
    <name evidence="1" type="ORF">HAX54_034241</name>
</gene>
<evidence type="ECO:0000313" key="2">
    <source>
        <dbReference type="Proteomes" id="UP000823775"/>
    </source>
</evidence>